<dbReference type="EMBL" id="JACCBU010000001">
    <property type="protein sequence ID" value="NYE70717.1"/>
    <property type="molecule type" value="Genomic_DNA"/>
</dbReference>
<keyword evidence="7" id="KW-1185">Reference proteome</keyword>
<organism evidence="6 7">
    <name type="scientific">Microlunatus parietis</name>
    <dbReference type="NCBI Taxonomy" id="682979"/>
    <lineage>
        <taxon>Bacteria</taxon>
        <taxon>Bacillati</taxon>
        <taxon>Actinomycetota</taxon>
        <taxon>Actinomycetes</taxon>
        <taxon>Propionibacteriales</taxon>
        <taxon>Propionibacteriaceae</taxon>
        <taxon>Microlunatus</taxon>
    </lineage>
</organism>
<keyword evidence="1" id="KW-0677">Repeat</keyword>
<dbReference type="Proteomes" id="UP000569914">
    <property type="component" value="Unassembled WGS sequence"/>
</dbReference>
<dbReference type="Gene3D" id="3.40.50.300">
    <property type="entry name" value="P-loop containing nucleotide triphosphate hydrolases"/>
    <property type="match status" value="2"/>
</dbReference>
<accession>A0A7Y9I5L2</accession>
<dbReference type="PROSITE" id="PS00211">
    <property type="entry name" value="ABC_TRANSPORTER_1"/>
    <property type="match status" value="1"/>
</dbReference>
<feature type="coiled-coil region" evidence="4">
    <location>
        <begin position="229"/>
        <end position="256"/>
    </location>
</feature>
<dbReference type="InterPro" id="IPR003593">
    <property type="entry name" value="AAA+_ATPase"/>
</dbReference>
<evidence type="ECO:0000256" key="3">
    <source>
        <dbReference type="ARBA" id="ARBA00022840"/>
    </source>
</evidence>
<keyword evidence="4" id="KW-0175">Coiled coil</keyword>
<dbReference type="SUPFAM" id="SSF52540">
    <property type="entry name" value="P-loop containing nucleoside triphosphate hydrolases"/>
    <property type="match status" value="2"/>
</dbReference>
<dbReference type="PANTHER" id="PTHR19211:SF6">
    <property type="entry name" value="BLL7188 PROTEIN"/>
    <property type="match status" value="1"/>
</dbReference>
<dbReference type="SMART" id="SM00382">
    <property type="entry name" value="AAA"/>
    <property type="match status" value="2"/>
</dbReference>
<dbReference type="PANTHER" id="PTHR19211">
    <property type="entry name" value="ATP-BINDING TRANSPORT PROTEIN-RELATED"/>
    <property type="match status" value="1"/>
</dbReference>
<evidence type="ECO:0000256" key="2">
    <source>
        <dbReference type="ARBA" id="ARBA00022741"/>
    </source>
</evidence>
<sequence>MSGNLHLSGVGFGWPDGNQLFTGIDATWTDQRIGLVGDNGTGKSTLLRLITGELVPTAGTVRTSGPVAVLPQTIATRDRRTVSDLLAITELRAAIARVLAGTPTAGDLSLSPDDWQVEDRALASLARVGITAGPDWLDRSVASLSGGEATMIGIAATLLRRAPVTVWDEPTNNLDRTARDRLYRLVTDGWPGLLIIVSHDRELLGLVDAIAELYSGELRLFGGPYSSYRATLEAEQQAAERDVRDARSTLRKERRQLADVHVALARRQRYAHTDYVNKRRPKVIMRQRAREAQVSAGKYRLLHEGKLDEAAAELRRAEDQVRTDPAIRIDLPGTEVPERKVIAELALPDRTMIIRGPERIAVTGANGVGKTTLLHALAAATPAARVGRLPQRLDLLDDRRTLLENLTGSGPADDNAIRARLARFGFRGDSVDRPASTLSGGERFRATLSLLLLPQPPPQLLIMDEPTNNLDLTSVGQLITALSGFRGALVVAGHDHDLFTRVGTTRRWHLSRDHDQLRIDDRPLS</sequence>
<dbReference type="Pfam" id="PF00005">
    <property type="entry name" value="ABC_tran"/>
    <property type="match status" value="2"/>
</dbReference>
<evidence type="ECO:0000313" key="7">
    <source>
        <dbReference type="Proteomes" id="UP000569914"/>
    </source>
</evidence>
<protein>
    <submittedName>
        <fullName evidence="6">ATPase subunit of ABC transporter with duplicated ATPase domains</fullName>
    </submittedName>
</protein>
<evidence type="ECO:0000259" key="5">
    <source>
        <dbReference type="PROSITE" id="PS50893"/>
    </source>
</evidence>
<reference evidence="6 7" key="1">
    <citation type="submission" date="2020-07" db="EMBL/GenBank/DDBJ databases">
        <title>Sequencing the genomes of 1000 actinobacteria strains.</title>
        <authorList>
            <person name="Klenk H.-P."/>
        </authorList>
    </citation>
    <scope>NUCLEOTIDE SEQUENCE [LARGE SCALE GENOMIC DNA]</scope>
    <source>
        <strain evidence="6 7">DSM 22083</strain>
    </source>
</reference>
<dbReference type="AlphaFoldDB" id="A0A7Y9I5L2"/>
<dbReference type="GO" id="GO:0005524">
    <property type="term" value="F:ATP binding"/>
    <property type="evidence" value="ECO:0007669"/>
    <property type="project" value="UniProtKB-KW"/>
</dbReference>
<dbReference type="GO" id="GO:0016887">
    <property type="term" value="F:ATP hydrolysis activity"/>
    <property type="evidence" value="ECO:0007669"/>
    <property type="project" value="InterPro"/>
</dbReference>
<dbReference type="InterPro" id="IPR027417">
    <property type="entry name" value="P-loop_NTPase"/>
</dbReference>
<dbReference type="InterPro" id="IPR003439">
    <property type="entry name" value="ABC_transporter-like_ATP-bd"/>
</dbReference>
<proteinExistence type="predicted"/>
<comment type="caution">
    <text evidence="6">The sequence shown here is derived from an EMBL/GenBank/DDBJ whole genome shotgun (WGS) entry which is preliminary data.</text>
</comment>
<dbReference type="InterPro" id="IPR017871">
    <property type="entry name" value="ABC_transporter-like_CS"/>
</dbReference>
<dbReference type="RefSeq" id="WP_179750382.1">
    <property type="nucleotide sequence ID" value="NZ_JACCBU010000001.1"/>
</dbReference>
<name>A0A7Y9I5L2_9ACTN</name>
<gene>
    <name evidence="6" type="ORF">BKA15_002046</name>
</gene>
<dbReference type="PROSITE" id="PS50893">
    <property type="entry name" value="ABC_TRANSPORTER_2"/>
    <property type="match status" value="1"/>
</dbReference>
<feature type="domain" description="ABC transporter" evidence="5">
    <location>
        <begin position="5"/>
        <end position="240"/>
    </location>
</feature>
<keyword evidence="3" id="KW-0067">ATP-binding</keyword>
<keyword evidence="2" id="KW-0547">Nucleotide-binding</keyword>
<dbReference type="InterPro" id="IPR050611">
    <property type="entry name" value="ABCF"/>
</dbReference>
<evidence type="ECO:0000313" key="6">
    <source>
        <dbReference type="EMBL" id="NYE70717.1"/>
    </source>
</evidence>
<evidence type="ECO:0000256" key="4">
    <source>
        <dbReference type="SAM" id="Coils"/>
    </source>
</evidence>
<evidence type="ECO:0000256" key="1">
    <source>
        <dbReference type="ARBA" id="ARBA00022737"/>
    </source>
</evidence>